<keyword evidence="12" id="KW-1185">Reference proteome</keyword>
<gene>
    <name evidence="11" type="ORF">FB45DRAFT_1118979</name>
</gene>
<dbReference type="InterPro" id="IPR036396">
    <property type="entry name" value="Cyt_P450_sf"/>
</dbReference>
<dbReference type="InterPro" id="IPR002401">
    <property type="entry name" value="Cyt_P450_E_grp-I"/>
</dbReference>
<dbReference type="PROSITE" id="PS00086">
    <property type="entry name" value="CYTOCHROME_P450"/>
    <property type="match status" value="1"/>
</dbReference>
<evidence type="ECO:0000256" key="3">
    <source>
        <dbReference type="ARBA" id="ARBA00010617"/>
    </source>
</evidence>
<sequence>MLLYLVSHAFSRSALMEFIPLIQETIGVFRDRLDGFCSSQGAFFDALPWFNYLAFDILSDLAFGERIGMLEKGSDVVTIQRPDNTLVEENAISLVDEREHFAAVLGLVHPVLQNIATRMPFLAGQKATSALEELARQHVLKRLESGTRRDDILGKLILARGFDQREPGEEEVRELTAEAVTLLIAGSDTTSNSLAVILHLICTHPGVYEKLLAMLFEVCDGDSYERAKDVPYLQATINEALRIHSITAIGLHRSAPPGGLVVEGRYFEEGTKLSVPAWTTNHDSILWGDPENFRPERWLEDGNLKQYLLAFGKGPRACIGQNLALIEITSIVSMMLLRYKIEVRDSRLETTEGFMHKPVEFSIRLEFR</sequence>
<keyword evidence="6 10" id="KW-0560">Oxidoreductase</keyword>
<keyword evidence="5 9" id="KW-0479">Metal-binding</keyword>
<evidence type="ECO:0000256" key="6">
    <source>
        <dbReference type="ARBA" id="ARBA00023002"/>
    </source>
</evidence>
<protein>
    <submittedName>
        <fullName evidence="11">Cytochrome P450</fullName>
    </submittedName>
</protein>
<dbReference type="PRINTS" id="PR00463">
    <property type="entry name" value="EP450I"/>
</dbReference>
<keyword evidence="4 9" id="KW-0349">Heme</keyword>
<evidence type="ECO:0000313" key="12">
    <source>
        <dbReference type="Proteomes" id="UP001221142"/>
    </source>
</evidence>
<comment type="cofactor">
    <cofactor evidence="1 9">
        <name>heme</name>
        <dbReference type="ChEBI" id="CHEBI:30413"/>
    </cofactor>
</comment>
<keyword evidence="8 10" id="KW-0503">Monooxygenase</keyword>
<dbReference type="GO" id="GO:0005506">
    <property type="term" value="F:iron ion binding"/>
    <property type="evidence" value="ECO:0007669"/>
    <property type="project" value="InterPro"/>
</dbReference>
<dbReference type="GO" id="GO:0020037">
    <property type="term" value="F:heme binding"/>
    <property type="evidence" value="ECO:0007669"/>
    <property type="project" value="InterPro"/>
</dbReference>
<evidence type="ECO:0000256" key="8">
    <source>
        <dbReference type="ARBA" id="ARBA00023033"/>
    </source>
</evidence>
<evidence type="ECO:0000313" key="11">
    <source>
        <dbReference type="EMBL" id="KAJ7611713.1"/>
    </source>
</evidence>
<evidence type="ECO:0000256" key="4">
    <source>
        <dbReference type="ARBA" id="ARBA00022617"/>
    </source>
</evidence>
<dbReference type="Gene3D" id="1.10.630.10">
    <property type="entry name" value="Cytochrome P450"/>
    <property type="match status" value="1"/>
</dbReference>
<feature type="binding site" description="axial binding residue" evidence="9">
    <location>
        <position position="318"/>
    </location>
    <ligand>
        <name>heme</name>
        <dbReference type="ChEBI" id="CHEBI:30413"/>
    </ligand>
    <ligandPart>
        <name>Fe</name>
        <dbReference type="ChEBI" id="CHEBI:18248"/>
    </ligandPart>
</feature>
<dbReference type="InterPro" id="IPR050121">
    <property type="entry name" value="Cytochrome_P450_monoxygenase"/>
</dbReference>
<dbReference type="SUPFAM" id="SSF48264">
    <property type="entry name" value="Cytochrome P450"/>
    <property type="match status" value="1"/>
</dbReference>
<dbReference type="Proteomes" id="UP001221142">
    <property type="component" value="Unassembled WGS sequence"/>
</dbReference>
<comment type="caution">
    <text evidence="11">The sequence shown here is derived from an EMBL/GenBank/DDBJ whole genome shotgun (WGS) entry which is preliminary data.</text>
</comment>
<dbReference type="InterPro" id="IPR001128">
    <property type="entry name" value="Cyt_P450"/>
</dbReference>
<evidence type="ECO:0000256" key="5">
    <source>
        <dbReference type="ARBA" id="ARBA00022723"/>
    </source>
</evidence>
<accession>A0AAD7FC91</accession>
<reference evidence="11" key="1">
    <citation type="submission" date="2023-03" db="EMBL/GenBank/DDBJ databases">
        <title>Massive genome expansion in bonnet fungi (Mycena s.s.) driven by repeated elements and novel gene families across ecological guilds.</title>
        <authorList>
            <consortium name="Lawrence Berkeley National Laboratory"/>
            <person name="Harder C.B."/>
            <person name="Miyauchi S."/>
            <person name="Viragh M."/>
            <person name="Kuo A."/>
            <person name="Thoen E."/>
            <person name="Andreopoulos B."/>
            <person name="Lu D."/>
            <person name="Skrede I."/>
            <person name="Drula E."/>
            <person name="Henrissat B."/>
            <person name="Morin E."/>
            <person name="Kohler A."/>
            <person name="Barry K."/>
            <person name="LaButti K."/>
            <person name="Morin E."/>
            <person name="Salamov A."/>
            <person name="Lipzen A."/>
            <person name="Mereny Z."/>
            <person name="Hegedus B."/>
            <person name="Baldrian P."/>
            <person name="Stursova M."/>
            <person name="Weitz H."/>
            <person name="Taylor A."/>
            <person name="Grigoriev I.V."/>
            <person name="Nagy L.G."/>
            <person name="Martin F."/>
            <person name="Kauserud H."/>
        </authorList>
    </citation>
    <scope>NUCLEOTIDE SEQUENCE</scope>
    <source>
        <strain evidence="11">9284</strain>
    </source>
</reference>
<dbReference type="AlphaFoldDB" id="A0AAD7FC91"/>
<dbReference type="EMBL" id="JARKIF010000032">
    <property type="protein sequence ID" value="KAJ7611713.1"/>
    <property type="molecule type" value="Genomic_DNA"/>
</dbReference>
<evidence type="ECO:0000256" key="10">
    <source>
        <dbReference type="RuleBase" id="RU000461"/>
    </source>
</evidence>
<keyword evidence="7 9" id="KW-0408">Iron</keyword>
<proteinExistence type="inferred from homology"/>
<dbReference type="PANTHER" id="PTHR24305">
    <property type="entry name" value="CYTOCHROME P450"/>
    <property type="match status" value="1"/>
</dbReference>
<dbReference type="PANTHER" id="PTHR24305:SF29">
    <property type="entry name" value="BENZOATE-PARA-HYDROXYLASE"/>
    <property type="match status" value="1"/>
</dbReference>
<dbReference type="GO" id="GO:0016705">
    <property type="term" value="F:oxidoreductase activity, acting on paired donors, with incorporation or reduction of molecular oxygen"/>
    <property type="evidence" value="ECO:0007669"/>
    <property type="project" value="InterPro"/>
</dbReference>
<evidence type="ECO:0000256" key="1">
    <source>
        <dbReference type="ARBA" id="ARBA00001971"/>
    </source>
</evidence>
<evidence type="ECO:0000256" key="2">
    <source>
        <dbReference type="ARBA" id="ARBA00005179"/>
    </source>
</evidence>
<comment type="pathway">
    <text evidence="2">Secondary metabolite biosynthesis.</text>
</comment>
<evidence type="ECO:0000256" key="9">
    <source>
        <dbReference type="PIRSR" id="PIRSR602401-1"/>
    </source>
</evidence>
<dbReference type="Pfam" id="PF00067">
    <property type="entry name" value="p450"/>
    <property type="match status" value="1"/>
</dbReference>
<name>A0AAD7FC91_9AGAR</name>
<dbReference type="PRINTS" id="PR00385">
    <property type="entry name" value="P450"/>
</dbReference>
<evidence type="ECO:0000256" key="7">
    <source>
        <dbReference type="ARBA" id="ARBA00023004"/>
    </source>
</evidence>
<dbReference type="InterPro" id="IPR017972">
    <property type="entry name" value="Cyt_P450_CS"/>
</dbReference>
<dbReference type="GO" id="GO:0004497">
    <property type="term" value="F:monooxygenase activity"/>
    <property type="evidence" value="ECO:0007669"/>
    <property type="project" value="UniProtKB-KW"/>
</dbReference>
<organism evidence="11 12">
    <name type="scientific">Roridomyces roridus</name>
    <dbReference type="NCBI Taxonomy" id="1738132"/>
    <lineage>
        <taxon>Eukaryota</taxon>
        <taxon>Fungi</taxon>
        <taxon>Dikarya</taxon>
        <taxon>Basidiomycota</taxon>
        <taxon>Agaricomycotina</taxon>
        <taxon>Agaricomycetes</taxon>
        <taxon>Agaricomycetidae</taxon>
        <taxon>Agaricales</taxon>
        <taxon>Marasmiineae</taxon>
        <taxon>Mycenaceae</taxon>
        <taxon>Roridomyces</taxon>
    </lineage>
</organism>
<comment type="similarity">
    <text evidence="3 10">Belongs to the cytochrome P450 family.</text>
</comment>